<feature type="transmembrane region" description="Helical" evidence="7">
    <location>
        <begin position="133"/>
        <end position="150"/>
    </location>
</feature>
<dbReference type="PRINTS" id="PR00344">
    <property type="entry name" value="BCTRLSENSOR"/>
</dbReference>
<organism evidence="10 11">
    <name type="scientific">Methylomonas koyamae</name>
    <dbReference type="NCBI Taxonomy" id="702114"/>
    <lineage>
        <taxon>Bacteria</taxon>
        <taxon>Pseudomonadati</taxon>
        <taxon>Pseudomonadota</taxon>
        <taxon>Gammaproteobacteria</taxon>
        <taxon>Methylococcales</taxon>
        <taxon>Methylococcaceae</taxon>
        <taxon>Methylomonas</taxon>
    </lineage>
</organism>
<dbReference type="CDD" id="cd00156">
    <property type="entry name" value="REC"/>
    <property type="match status" value="1"/>
</dbReference>
<comment type="catalytic activity">
    <reaction evidence="1">
        <text>ATP + protein L-histidine = ADP + protein N-phospho-L-histidine.</text>
        <dbReference type="EC" id="2.7.13.3"/>
    </reaction>
</comment>
<dbReference type="PROSITE" id="PS50110">
    <property type="entry name" value="RESPONSE_REGULATORY"/>
    <property type="match status" value="1"/>
</dbReference>
<evidence type="ECO:0000256" key="3">
    <source>
        <dbReference type="ARBA" id="ARBA00022553"/>
    </source>
</evidence>
<feature type="transmembrane region" description="Helical" evidence="7">
    <location>
        <begin position="65"/>
        <end position="85"/>
    </location>
</feature>
<dbReference type="InterPro" id="IPR004358">
    <property type="entry name" value="Sig_transdc_His_kin-like_C"/>
</dbReference>
<feature type="transmembrane region" description="Helical" evidence="7">
    <location>
        <begin position="40"/>
        <end position="59"/>
    </location>
</feature>
<dbReference type="SUPFAM" id="SSF55874">
    <property type="entry name" value="ATPase domain of HSP90 chaperone/DNA topoisomerase II/histidine kinase"/>
    <property type="match status" value="1"/>
</dbReference>
<dbReference type="Proteomes" id="UP000077628">
    <property type="component" value="Unassembled WGS sequence"/>
</dbReference>
<evidence type="ECO:0000256" key="5">
    <source>
        <dbReference type="ARBA" id="ARBA00022777"/>
    </source>
</evidence>
<dbReference type="InterPro" id="IPR003661">
    <property type="entry name" value="HisK_dim/P_dom"/>
</dbReference>
<dbReference type="SMART" id="SM00388">
    <property type="entry name" value="HisKA"/>
    <property type="match status" value="1"/>
</dbReference>
<dbReference type="InterPro" id="IPR003594">
    <property type="entry name" value="HATPase_dom"/>
</dbReference>
<evidence type="ECO:0000259" key="8">
    <source>
        <dbReference type="PROSITE" id="PS50109"/>
    </source>
</evidence>
<dbReference type="InterPro" id="IPR011006">
    <property type="entry name" value="CheY-like_superfamily"/>
</dbReference>
<keyword evidence="7" id="KW-0472">Membrane</keyword>
<keyword evidence="4" id="KW-0808">Transferase</keyword>
<keyword evidence="11" id="KW-1185">Reference proteome</keyword>
<dbReference type="RefSeq" id="WP_064024285.1">
    <property type="nucleotide sequence ID" value="NZ_LUUK01000016.1"/>
</dbReference>
<dbReference type="InterPro" id="IPR001789">
    <property type="entry name" value="Sig_transdc_resp-reg_receiver"/>
</dbReference>
<dbReference type="SUPFAM" id="SSF52172">
    <property type="entry name" value="CheY-like"/>
    <property type="match status" value="1"/>
</dbReference>
<dbReference type="Pfam" id="PF00072">
    <property type="entry name" value="Response_reg"/>
    <property type="match status" value="1"/>
</dbReference>
<comment type="caution">
    <text evidence="10">The sequence shown here is derived from an EMBL/GenBank/DDBJ whole genome shotgun (WGS) entry which is preliminary data.</text>
</comment>
<dbReference type="PANTHER" id="PTHR43047">
    <property type="entry name" value="TWO-COMPONENT HISTIDINE PROTEIN KINASE"/>
    <property type="match status" value="1"/>
</dbReference>
<dbReference type="EC" id="2.7.13.3" evidence="2"/>
<dbReference type="STRING" id="702114.A1355_17815"/>
<dbReference type="SUPFAM" id="SSF47384">
    <property type="entry name" value="Homodimeric domain of signal transducing histidine kinase"/>
    <property type="match status" value="1"/>
</dbReference>
<keyword evidence="7" id="KW-0812">Transmembrane</keyword>
<feature type="modified residue" description="4-aspartylphosphate" evidence="6">
    <location>
        <position position="533"/>
    </location>
</feature>
<dbReference type="GO" id="GO:0009927">
    <property type="term" value="F:histidine phosphotransfer kinase activity"/>
    <property type="evidence" value="ECO:0007669"/>
    <property type="project" value="TreeGrafter"/>
</dbReference>
<gene>
    <name evidence="10" type="ORF">A1355_17815</name>
</gene>
<dbReference type="Pfam" id="PF02518">
    <property type="entry name" value="HATPase_c"/>
    <property type="match status" value="1"/>
</dbReference>
<sequence length="607" mass="65874">MKTDWRRRFGREAAIGLEDADRADFECEVLRELIGLHARMLLRLPWVQALLALGVALLAYRSTSWSWLVGWSLLTVGAECGRALYAVRVLRMAPSADPVTIHRVLIGLAAGVGATVGLSAWLFIPNMPLPDRALLVIVLFAMPAAGVSVAVSSPRILAAYSLLIMVPTAVCWAVQYPEQSLVVAGLTTLYWSFIVSVAGDGEQLLRRSVAIRRERDRTLADLQQLNAEVRAAVTRAEASSRARARVLAAASHDLRQPLHALSVYSAVLVANPAAEALPEVAGNIDRLVRNLGGLLHGLLDLSRLSADQYVPELRRISLDRLAAEVCSEFDALAGDKSLRLVRCLGQVRLFDDPVAIARIVRNLLDNAIKYTERGEVVVSTARRDEWAVLEIADTGRGIPPGELTRVFEEFYQLDNPGRDQQHGVGLGLTIVQRLCELIGADIALASESGVGTRVTLRFRTLATGNEPRPVNADADVSGVSGKRIYVVDDEADILEAMRILLQGWGCRVETAASARVADALFSDVGRPDLLIVDLRLAEGEQGLALARRLRGRHGEFPVLVVTGETGLEALAPVRVAGFPLLQKPIVADVLYDAVSRALPSAAMRQRD</sequence>
<dbReference type="Gene3D" id="3.40.50.2300">
    <property type="match status" value="1"/>
</dbReference>
<keyword evidence="5" id="KW-0418">Kinase</keyword>
<keyword evidence="3 6" id="KW-0597">Phosphoprotein</keyword>
<dbReference type="InterPro" id="IPR036890">
    <property type="entry name" value="HATPase_C_sf"/>
</dbReference>
<dbReference type="Gene3D" id="1.10.287.130">
    <property type="match status" value="1"/>
</dbReference>
<evidence type="ECO:0000256" key="4">
    <source>
        <dbReference type="ARBA" id="ARBA00022679"/>
    </source>
</evidence>
<feature type="domain" description="Histidine kinase" evidence="8">
    <location>
        <begin position="249"/>
        <end position="462"/>
    </location>
</feature>
<dbReference type="EMBL" id="LUUK01000016">
    <property type="protein sequence ID" value="OAI27997.1"/>
    <property type="molecule type" value="Genomic_DNA"/>
</dbReference>
<evidence type="ECO:0000256" key="2">
    <source>
        <dbReference type="ARBA" id="ARBA00012438"/>
    </source>
</evidence>
<dbReference type="GO" id="GO:0005886">
    <property type="term" value="C:plasma membrane"/>
    <property type="evidence" value="ECO:0007669"/>
    <property type="project" value="TreeGrafter"/>
</dbReference>
<evidence type="ECO:0000256" key="6">
    <source>
        <dbReference type="PROSITE-ProRule" id="PRU00169"/>
    </source>
</evidence>
<dbReference type="PANTHER" id="PTHR43047:SF9">
    <property type="entry name" value="HISTIDINE KINASE"/>
    <property type="match status" value="1"/>
</dbReference>
<dbReference type="Gene3D" id="3.30.565.10">
    <property type="entry name" value="Histidine kinase-like ATPase, C-terminal domain"/>
    <property type="match status" value="1"/>
</dbReference>
<feature type="transmembrane region" description="Helical" evidence="7">
    <location>
        <begin position="157"/>
        <end position="175"/>
    </location>
</feature>
<dbReference type="OrthoDB" id="9764438at2"/>
<proteinExistence type="predicted"/>
<name>A0A177PCA7_9GAMM</name>
<protein>
    <recommendedName>
        <fullName evidence="2">histidine kinase</fullName>
        <ecNumber evidence="2">2.7.13.3</ecNumber>
    </recommendedName>
</protein>
<evidence type="ECO:0000256" key="7">
    <source>
        <dbReference type="SAM" id="Phobius"/>
    </source>
</evidence>
<feature type="transmembrane region" description="Helical" evidence="7">
    <location>
        <begin position="105"/>
        <end position="127"/>
    </location>
</feature>
<dbReference type="SMART" id="SM00448">
    <property type="entry name" value="REC"/>
    <property type="match status" value="1"/>
</dbReference>
<keyword evidence="7" id="KW-1133">Transmembrane helix</keyword>
<dbReference type="InterPro" id="IPR005467">
    <property type="entry name" value="His_kinase_dom"/>
</dbReference>
<accession>A0A177PCA7</accession>
<dbReference type="PROSITE" id="PS50109">
    <property type="entry name" value="HIS_KIN"/>
    <property type="match status" value="1"/>
</dbReference>
<dbReference type="GO" id="GO:0000155">
    <property type="term" value="F:phosphorelay sensor kinase activity"/>
    <property type="evidence" value="ECO:0007669"/>
    <property type="project" value="InterPro"/>
</dbReference>
<evidence type="ECO:0000256" key="1">
    <source>
        <dbReference type="ARBA" id="ARBA00000085"/>
    </source>
</evidence>
<dbReference type="SMART" id="SM00387">
    <property type="entry name" value="HATPase_c"/>
    <property type="match status" value="1"/>
</dbReference>
<dbReference type="Pfam" id="PF00512">
    <property type="entry name" value="HisKA"/>
    <property type="match status" value="1"/>
</dbReference>
<dbReference type="AlphaFoldDB" id="A0A177PCA7"/>
<reference evidence="11" key="1">
    <citation type="submission" date="2016-03" db="EMBL/GenBank/DDBJ databases">
        <authorList>
            <person name="Heylen K."/>
            <person name="De Vos P."/>
            <person name="Vekeman B."/>
        </authorList>
    </citation>
    <scope>NUCLEOTIDE SEQUENCE [LARGE SCALE GENOMIC DNA]</scope>
    <source>
        <strain evidence="11">R-45383</strain>
    </source>
</reference>
<dbReference type="InterPro" id="IPR036097">
    <property type="entry name" value="HisK_dim/P_sf"/>
</dbReference>
<evidence type="ECO:0000313" key="10">
    <source>
        <dbReference type="EMBL" id="OAI27997.1"/>
    </source>
</evidence>
<feature type="domain" description="Response regulatory" evidence="9">
    <location>
        <begin position="483"/>
        <end position="598"/>
    </location>
</feature>
<evidence type="ECO:0000313" key="11">
    <source>
        <dbReference type="Proteomes" id="UP000077628"/>
    </source>
</evidence>
<evidence type="ECO:0000259" key="9">
    <source>
        <dbReference type="PROSITE" id="PS50110"/>
    </source>
</evidence>